<dbReference type="EMBL" id="CP045851">
    <property type="protein sequence ID" value="QGG95804.1"/>
    <property type="molecule type" value="Genomic_DNA"/>
</dbReference>
<feature type="region of interest" description="Disordered" evidence="1">
    <location>
        <begin position="1"/>
        <end position="22"/>
    </location>
</feature>
<sequence length="273" mass="28916">MTPPRDAGIASRPAHRADPPGDRRLSVVVPAYHEAAVIGRTVERLRAGLRDLDPDVEIVVVDDGSSDGTAAAARDAGADVVIEQPANRGKGAAVRAGVLAAHGRTVVFTDADLAYSADQVAAIAQRVESGWDVAVGSRHTTGAVVGVQTTRLRRIGGWFVNRVVRIVVGDHADTQCGLKAFRSDVARVLFSESRIAGFGFDVEIIALAERHHLSLTAMPVRVVNSPTSTVRVVRDGLRLMADLARIAWWLRTNAYSPPGAHDLPPAGGARPEG</sequence>
<keyword evidence="4" id="KW-1185">Reference proteome</keyword>
<evidence type="ECO:0000259" key="2">
    <source>
        <dbReference type="Pfam" id="PF00535"/>
    </source>
</evidence>
<evidence type="ECO:0000256" key="1">
    <source>
        <dbReference type="SAM" id="MobiDB-lite"/>
    </source>
</evidence>
<proteinExistence type="predicted"/>
<dbReference type="RefSeq" id="WP_153759910.1">
    <property type="nucleotide sequence ID" value="NZ_CP045851.1"/>
</dbReference>
<organism evidence="3 4">
    <name type="scientific">Actinomarinicola tropica</name>
    <dbReference type="NCBI Taxonomy" id="2789776"/>
    <lineage>
        <taxon>Bacteria</taxon>
        <taxon>Bacillati</taxon>
        <taxon>Actinomycetota</taxon>
        <taxon>Acidimicrobiia</taxon>
        <taxon>Acidimicrobiales</taxon>
        <taxon>Iamiaceae</taxon>
        <taxon>Actinomarinicola</taxon>
    </lineage>
</organism>
<feature type="domain" description="Glycosyltransferase 2-like" evidence="2">
    <location>
        <begin position="26"/>
        <end position="153"/>
    </location>
</feature>
<dbReference type="PANTHER" id="PTHR10859">
    <property type="entry name" value="GLYCOSYL TRANSFERASE"/>
    <property type="match status" value="1"/>
</dbReference>
<dbReference type="GO" id="GO:0016740">
    <property type="term" value="F:transferase activity"/>
    <property type="evidence" value="ECO:0007669"/>
    <property type="project" value="UniProtKB-KW"/>
</dbReference>
<dbReference type="Pfam" id="PF00535">
    <property type="entry name" value="Glycos_transf_2"/>
    <property type="match status" value="1"/>
</dbReference>
<gene>
    <name evidence="3" type="ORF">GH723_12235</name>
</gene>
<reference evidence="3 4" key="1">
    <citation type="submission" date="2019-11" db="EMBL/GenBank/DDBJ databases">
        <authorList>
            <person name="He Y."/>
        </authorList>
    </citation>
    <scope>NUCLEOTIDE SEQUENCE [LARGE SCALE GENOMIC DNA]</scope>
    <source>
        <strain evidence="3 4">SCSIO 58843</strain>
    </source>
</reference>
<accession>A0A5Q2RJZ5</accession>
<dbReference type="KEGG" id="atq:GH723_12235"/>
<dbReference type="Gene3D" id="3.90.550.10">
    <property type="entry name" value="Spore Coat Polysaccharide Biosynthesis Protein SpsA, Chain A"/>
    <property type="match status" value="1"/>
</dbReference>
<name>A0A5Q2RJZ5_9ACTN</name>
<keyword evidence="3" id="KW-0808">Transferase</keyword>
<evidence type="ECO:0000313" key="4">
    <source>
        <dbReference type="Proteomes" id="UP000334019"/>
    </source>
</evidence>
<dbReference type="SUPFAM" id="SSF53448">
    <property type="entry name" value="Nucleotide-diphospho-sugar transferases"/>
    <property type="match status" value="1"/>
</dbReference>
<dbReference type="AlphaFoldDB" id="A0A5Q2RJZ5"/>
<evidence type="ECO:0000313" key="3">
    <source>
        <dbReference type="EMBL" id="QGG95804.1"/>
    </source>
</evidence>
<dbReference type="Proteomes" id="UP000334019">
    <property type="component" value="Chromosome"/>
</dbReference>
<dbReference type="InterPro" id="IPR029044">
    <property type="entry name" value="Nucleotide-diphossugar_trans"/>
</dbReference>
<protein>
    <submittedName>
        <fullName evidence="3">Glycosyltransferase</fullName>
    </submittedName>
</protein>
<dbReference type="PANTHER" id="PTHR10859:SF91">
    <property type="entry name" value="DOLICHYL-PHOSPHATE BETA-GLUCOSYLTRANSFERASE"/>
    <property type="match status" value="1"/>
</dbReference>
<dbReference type="GO" id="GO:0006487">
    <property type="term" value="P:protein N-linked glycosylation"/>
    <property type="evidence" value="ECO:0007669"/>
    <property type="project" value="TreeGrafter"/>
</dbReference>
<dbReference type="InterPro" id="IPR001173">
    <property type="entry name" value="Glyco_trans_2-like"/>
</dbReference>